<evidence type="ECO:0000313" key="3">
    <source>
        <dbReference type="EMBL" id="EFO79523.1"/>
    </source>
</evidence>
<comment type="caution">
    <text evidence="3">The sequence shown here is derived from an EMBL/GenBank/DDBJ whole genome shotgun (WGS) entry which is preliminary data.</text>
</comment>
<dbReference type="SUPFAM" id="SSF51735">
    <property type="entry name" value="NAD(P)-binding Rossmann-fold domains"/>
    <property type="match status" value="1"/>
</dbReference>
<dbReference type="HOGENOM" id="CLU_007383_1_7_0"/>
<accession>E1IH48</accession>
<dbReference type="Proteomes" id="UP000054010">
    <property type="component" value="Unassembled WGS sequence"/>
</dbReference>
<dbReference type="OrthoDB" id="9803061at2"/>
<dbReference type="PANTHER" id="PTHR43000">
    <property type="entry name" value="DTDP-D-GLUCOSE 4,6-DEHYDRATASE-RELATED"/>
    <property type="match status" value="1"/>
</dbReference>
<protein>
    <submittedName>
        <fullName evidence="3">UDP-glucose 4-epimerase</fullName>
    </submittedName>
</protein>
<sequence>MKIIITGGAGFIGSHLVDRLVHDRAGELIVIDSMLRGRPANLVQHRDNPLVQVVNADIRDAEAMRSLCAGADVIYHLAAQSNVMGAVSDLSYSFSTNVAGTVNILEAARLNGVRRVVFTSSREVYGEVDQLPVREEAPFNAKNAYGASKAAGELYARVFLNTYSVETAVVRLANVYGSRDYDRVIPLWLSAAAQGEPMIVYGGQQVIDFVYVDQVVEALIRASTAAIIGQPINIGSGQGTPLLQLAERVLALPGAKTRLDLHPARSVEVARFTADISRMRSLLGLEPPSDPLFALERLWG</sequence>
<proteinExistence type="inferred from homology"/>
<dbReference type="Gene3D" id="3.40.50.720">
    <property type="entry name" value="NAD(P)-binding Rossmann-like Domain"/>
    <property type="match status" value="1"/>
</dbReference>
<comment type="similarity">
    <text evidence="1">Belongs to the NAD(P)-dependent epimerase/dehydratase family.</text>
</comment>
<feature type="domain" description="NAD-dependent epimerase/dehydratase" evidence="2">
    <location>
        <begin position="3"/>
        <end position="235"/>
    </location>
</feature>
<dbReference type="AlphaFoldDB" id="E1IH48"/>
<evidence type="ECO:0000256" key="1">
    <source>
        <dbReference type="ARBA" id="ARBA00007637"/>
    </source>
</evidence>
<dbReference type="EMBL" id="ADVR01000112">
    <property type="protein sequence ID" value="EFO79523.1"/>
    <property type="molecule type" value="Genomic_DNA"/>
</dbReference>
<dbReference type="Pfam" id="PF01370">
    <property type="entry name" value="Epimerase"/>
    <property type="match status" value="1"/>
</dbReference>
<dbReference type="InterPro" id="IPR001509">
    <property type="entry name" value="Epimerase_deHydtase"/>
</dbReference>
<dbReference type="STRING" id="765420.OSCT_2649"/>
<reference evidence="3 4" key="1">
    <citation type="journal article" date="2011" name="J. Bacteriol.">
        <title>Draft genome sequence of the anoxygenic filamentous phototrophic bacterium Oscillochloris trichoides subsp. DG-6.</title>
        <authorList>
            <person name="Kuznetsov B.B."/>
            <person name="Ivanovsky R.N."/>
            <person name="Keppen O.I."/>
            <person name="Sukhacheva M.V."/>
            <person name="Bumazhkin B.K."/>
            <person name="Patutina E.O."/>
            <person name="Beletsky A.V."/>
            <person name="Mardanov A.V."/>
            <person name="Baslerov R.V."/>
            <person name="Panteleeva A.N."/>
            <person name="Kolganova T.V."/>
            <person name="Ravin N.V."/>
            <person name="Skryabin K.G."/>
        </authorList>
    </citation>
    <scope>NUCLEOTIDE SEQUENCE [LARGE SCALE GENOMIC DNA]</scope>
    <source>
        <strain evidence="3 4">DG-6</strain>
    </source>
</reference>
<dbReference type="InterPro" id="IPR036291">
    <property type="entry name" value="NAD(P)-bd_dom_sf"/>
</dbReference>
<evidence type="ECO:0000259" key="2">
    <source>
        <dbReference type="Pfam" id="PF01370"/>
    </source>
</evidence>
<dbReference type="Gene3D" id="3.90.25.10">
    <property type="entry name" value="UDP-galactose 4-epimerase, domain 1"/>
    <property type="match status" value="1"/>
</dbReference>
<organism evidence="3 4">
    <name type="scientific">Oscillochloris trichoides DG-6</name>
    <dbReference type="NCBI Taxonomy" id="765420"/>
    <lineage>
        <taxon>Bacteria</taxon>
        <taxon>Bacillati</taxon>
        <taxon>Chloroflexota</taxon>
        <taxon>Chloroflexia</taxon>
        <taxon>Chloroflexales</taxon>
        <taxon>Chloroflexineae</taxon>
        <taxon>Oscillochloridaceae</taxon>
        <taxon>Oscillochloris</taxon>
    </lineage>
</organism>
<name>E1IH48_9CHLR</name>
<keyword evidence="4" id="KW-1185">Reference proteome</keyword>
<evidence type="ECO:0000313" key="4">
    <source>
        <dbReference type="Proteomes" id="UP000054010"/>
    </source>
</evidence>
<dbReference type="eggNOG" id="COG0451">
    <property type="taxonomic scope" value="Bacteria"/>
</dbReference>
<gene>
    <name evidence="3" type="ORF">OSCT_2649</name>
</gene>